<feature type="transmembrane region" description="Helical" evidence="7">
    <location>
        <begin position="386"/>
        <end position="409"/>
    </location>
</feature>
<dbReference type="PANTHER" id="PTHR23511:SF44">
    <property type="entry name" value="MAJOR FACILITATOR, SUGAR TRANSPORTER, MAJOR FACILITATOR SUPERFAMILY"/>
    <property type="match status" value="1"/>
</dbReference>
<feature type="transmembrane region" description="Helical" evidence="7">
    <location>
        <begin position="333"/>
        <end position="355"/>
    </location>
</feature>
<evidence type="ECO:0000256" key="5">
    <source>
        <dbReference type="ARBA" id="ARBA00023136"/>
    </source>
</evidence>
<feature type="transmembrane region" description="Helical" evidence="7">
    <location>
        <begin position="96"/>
        <end position="114"/>
    </location>
</feature>
<feature type="transmembrane region" description="Helical" evidence="7">
    <location>
        <begin position="362"/>
        <end position="380"/>
    </location>
</feature>
<feature type="transmembrane region" description="Helical" evidence="7">
    <location>
        <begin position="288"/>
        <end position="307"/>
    </location>
</feature>
<dbReference type="Gene3D" id="1.20.1250.20">
    <property type="entry name" value="MFS general substrate transporter like domains"/>
    <property type="match status" value="1"/>
</dbReference>
<feature type="transmembrane region" description="Helical" evidence="7">
    <location>
        <begin position="180"/>
        <end position="201"/>
    </location>
</feature>
<dbReference type="InterPro" id="IPR020846">
    <property type="entry name" value="MFS_dom"/>
</dbReference>
<dbReference type="PANTHER" id="PTHR23511">
    <property type="entry name" value="SYNAPTIC VESICLE GLYCOPROTEIN 2"/>
    <property type="match status" value="1"/>
</dbReference>
<comment type="subcellular location">
    <subcellularLocation>
        <location evidence="1">Membrane</location>
        <topology evidence="1">Multi-pass membrane protein</topology>
    </subcellularLocation>
</comment>
<feature type="domain" description="Major facilitator superfamily (MFS) profile" evidence="8">
    <location>
        <begin position="29"/>
        <end position="475"/>
    </location>
</feature>
<dbReference type="InterPro" id="IPR005828">
    <property type="entry name" value="MFS_sugar_transport-like"/>
</dbReference>
<sequence length="495" mass="53758">MNEMADNGPVYTLDEALVAIGFGNFQCLVLAYAGLGSVAEAMEVMILSFVGPAVKSEWGLSSSEESLITTVVFAGMLIGAYSWGVISDNYGRRKGLLSIAIMTTGAGLLSSFSPNYISLVILRWLVGIGLGGGPVYSSWFLEFVPAPNRGTWMVIFSTFWTIGTIFEASLAWIIMPRLGWRWLLALSSAPSFVALLFYIITPESPRYLCMKGRTTDAHNVLKKIAILNQTELPSGLLVSDQTVELDEEDASPEDAHLLSSTRFKTMISKTGFSSQSMIFSSNMIRTTLLLWVVFFGNAFLYYGIILLTSELSSGQMKCSSITIRSENYQDASLYIDVFVTSLAELPGLVLSAFIVDRIGRKLSMAIMFMLGFMFILPLVLRLHKILTTAFLFGARMCIIGTFTVANIYAPEIYPTSVRATGLGVASAVGRIGGMICPLVAVGLVTGCHQTAAIILFEVVMVLSGLCVMLFPLETKGRELTDIVAVSNSSQVTVVD</sequence>
<dbReference type="GO" id="GO:0022857">
    <property type="term" value="F:transmembrane transporter activity"/>
    <property type="evidence" value="ECO:0007669"/>
    <property type="project" value="InterPro"/>
</dbReference>
<evidence type="ECO:0000259" key="8">
    <source>
        <dbReference type="PROSITE" id="PS50850"/>
    </source>
</evidence>
<accession>A0A5B7AWC2</accession>
<feature type="transmembrane region" description="Helical" evidence="7">
    <location>
        <begin position="66"/>
        <end position="84"/>
    </location>
</feature>
<proteinExistence type="inferred from homology"/>
<keyword evidence="4 7" id="KW-1133">Transmembrane helix</keyword>
<protein>
    <submittedName>
        <fullName evidence="9">Putative General substrate transporter</fullName>
    </submittedName>
</protein>
<keyword evidence="2" id="KW-0813">Transport</keyword>
<reference evidence="9" key="1">
    <citation type="submission" date="2019-08" db="EMBL/GenBank/DDBJ databases">
        <title>Reference gene set and small RNA set construction with multiple tissues from Davidia involucrata Baill.</title>
        <authorList>
            <person name="Yang H."/>
            <person name="Zhou C."/>
            <person name="Li G."/>
            <person name="Wang J."/>
            <person name="Gao P."/>
            <person name="Wang M."/>
            <person name="Wang R."/>
            <person name="Zhao Y."/>
        </authorList>
    </citation>
    <scope>NUCLEOTIDE SEQUENCE</scope>
    <source>
        <tissue evidence="9">Mixed with DoveR01_LX</tissue>
    </source>
</reference>
<dbReference type="EMBL" id="GHES01030458">
    <property type="protein sequence ID" value="MPA61017.1"/>
    <property type="molecule type" value="Transcribed_RNA"/>
</dbReference>
<gene>
    <name evidence="9" type="ORF">Din_030458</name>
</gene>
<dbReference type="InterPro" id="IPR036259">
    <property type="entry name" value="MFS_trans_sf"/>
</dbReference>
<organism evidence="9">
    <name type="scientific">Davidia involucrata</name>
    <name type="common">Dove tree</name>
    <dbReference type="NCBI Taxonomy" id="16924"/>
    <lineage>
        <taxon>Eukaryota</taxon>
        <taxon>Viridiplantae</taxon>
        <taxon>Streptophyta</taxon>
        <taxon>Embryophyta</taxon>
        <taxon>Tracheophyta</taxon>
        <taxon>Spermatophyta</taxon>
        <taxon>Magnoliopsida</taxon>
        <taxon>eudicotyledons</taxon>
        <taxon>Gunneridae</taxon>
        <taxon>Pentapetalae</taxon>
        <taxon>asterids</taxon>
        <taxon>Cornales</taxon>
        <taxon>Nyssaceae</taxon>
        <taxon>Davidia</taxon>
    </lineage>
</organism>
<dbReference type="PROSITE" id="PS50850">
    <property type="entry name" value="MFS"/>
    <property type="match status" value="1"/>
</dbReference>
<feature type="transmembrane region" description="Helical" evidence="7">
    <location>
        <begin position="120"/>
        <end position="141"/>
    </location>
</feature>
<feature type="transmembrane region" description="Helical" evidence="7">
    <location>
        <begin position="450"/>
        <end position="470"/>
    </location>
</feature>
<evidence type="ECO:0000256" key="4">
    <source>
        <dbReference type="ARBA" id="ARBA00022989"/>
    </source>
</evidence>
<feature type="transmembrane region" description="Helical" evidence="7">
    <location>
        <begin position="153"/>
        <end position="174"/>
    </location>
</feature>
<evidence type="ECO:0000256" key="3">
    <source>
        <dbReference type="ARBA" id="ARBA00022692"/>
    </source>
</evidence>
<evidence type="ECO:0000256" key="6">
    <source>
        <dbReference type="ARBA" id="ARBA00044504"/>
    </source>
</evidence>
<dbReference type="GO" id="GO:0016020">
    <property type="term" value="C:membrane"/>
    <property type="evidence" value="ECO:0007669"/>
    <property type="project" value="UniProtKB-SubCell"/>
</dbReference>
<feature type="transmembrane region" description="Helical" evidence="7">
    <location>
        <begin position="421"/>
        <end position="444"/>
    </location>
</feature>
<keyword evidence="5 7" id="KW-0472">Membrane</keyword>
<evidence type="ECO:0000313" key="9">
    <source>
        <dbReference type="EMBL" id="MPA61017.1"/>
    </source>
</evidence>
<keyword evidence="3 7" id="KW-0812">Transmembrane</keyword>
<dbReference type="Pfam" id="PF00083">
    <property type="entry name" value="Sugar_tr"/>
    <property type="match status" value="1"/>
</dbReference>
<evidence type="ECO:0000256" key="2">
    <source>
        <dbReference type="ARBA" id="ARBA00022448"/>
    </source>
</evidence>
<dbReference type="SUPFAM" id="SSF103473">
    <property type="entry name" value="MFS general substrate transporter"/>
    <property type="match status" value="1"/>
</dbReference>
<name>A0A5B7AWC2_DAVIN</name>
<dbReference type="AlphaFoldDB" id="A0A5B7AWC2"/>
<comment type="similarity">
    <text evidence="6">Belongs to the major facilitator superfamily. Phosphate:H(+) symporter (TC 2.A.1.9) family.</text>
</comment>
<evidence type="ECO:0000256" key="1">
    <source>
        <dbReference type="ARBA" id="ARBA00004141"/>
    </source>
</evidence>
<evidence type="ECO:0000256" key="7">
    <source>
        <dbReference type="SAM" id="Phobius"/>
    </source>
</evidence>
<dbReference type="FunFam" id="1.20.1250.20:FF:000232">
    <property type="entry name" value="Organic cation/carnitine transporter 7"/>
    <property type="match status" value="1"/>
</dbReference>